<protein>
    <submittedName>
        <fullName evidence="2">Conjugal transfer protein TraO</fullName>
    </submittedName>
</protein>
<dbReference type="InterPro" id="IPR018899">
    <property type="entry name" value="Conjug_transposon_Tra0"/>
</dbReference>
<dbReference type="GeneID" id="82526425"/>
<feature type="signal peptide" evidence="1">
    <location>
        <begin position="1"/>
        <end position="21"/>
    </location>
</feature>
<dbReference type="Proteomes" id="UP000244905">
    <property type="component" value="Unassembled WGS sequence"/>
</dbReference>
<dbReference type="Pfam" id="PF10626">
    <property type="entry name" value="TraO"/>
    <property type="match status" value="1"/>
</dbReference>
<comment type="caution">
    <text evidence="2">The sequence shown here is derived from an EMBL/GenBank/DDBJ whole genome shotgun (WGS) entry which is preliminary data.</text>
</comment>
<feature type="chain" id="PRO_5016041803" evidence="1">
    <location>
        <begin position="22"/>
        <end position="194"/>
    </location>
</feature>
<evidence type="ECO:0000313" key="3">
    <source>
        <dbReference type="Proteomes" id="UP000244905"/>
    </source>
</evidence>
<sequence>MRKAMIIFAAMLALFTGQAMAQRTLPGMRSVEVKANMVDGFYTGSARNCGYSFGVYYSVFKGNNAHEWVFGGEYLQTYKSYGEKGRIPVAEFTGEAEYNLHLYSNYTQFFHLYGGISALAGYETVNWGKTLLSDGATLHNSDAFIYGGGVNLQADFYLSDRIALTANLKERFIFGNSTGHCHFSYGLGIRIVMD</sequence>
<accession>A0A2V1IPK8</accession>
<reference evidence="3" key="1">
    <citation type="submission" date="2018-02" db="EMBL/GenBank/DDBJ databases">
        <authorList>
            <person name="Clavel T."/>
            <person name="Strowig T."/>
        </authorList>
    </citation>
    <scope>NUCLEOTIDE SEQUENCE [LARGE SCALE GENOMIC DNA]</scope>
    <source>
        <strain evidence="3">DSM 103720</strain>
    </source>
</reference>
<gene>
    <name evidence="2" type="ORF">C5O23_08725</name>
</gene>
<keyword evidence="3" id="KW-1185">Reference proteome</keyword>
<dbReference type="AlphaFoldDB" id="A0A2V1IPK8"/>
<proteinExistence type="predicted"/>
<organism evidence="2 3">
    <name type="scientific">Duncaniella muris</name>
    <dbReference type="NCBI Taxonomy" id="2094150"/>
    <lineage>
        <taxon>Bacteria</taxon>
        <taxon>Pseudomonadati</taxon>
        <taxon>Bacteroidota</taxon>
        <taxon>Bacteroidia</taxon>
        <taxon>Bacteroidales</taxon>
        <taxon>Muribaculaceae</taxon>
        <taxon>Duncaniella</taxon>
    </lineage>
</organism>
<keyword evidence="1" id="KW-0732">Signal</keyword>
<evidence type="ECO:0000313" key="2">
    <source>
        <dbReference type="EMBL" id="PWB01837.1"/>
    </source>
</evidence>
<name>A0A2V1IPK8_9BACT</name>
<dbReference type="RefSeq" id="WP_107032558.1">
    <property type="nucleotide sequence ID" value="NZ_CAQDJT010000141.1"/>
</dbReference>
<dbReference type="EMBL" id="PUEC01000018">
    <property type="protein sequence ID" value="PWB01837.1"/>
    <property type="molecule type" value="Genomic_DNA"/>
</dbReference>
<evidence type="ECO:0000256" key="1">
    <source>
        <dbReference type="SAM" id="SignalP"/>
    </source>
</evidence>